<gene>
    <name evidence="3" type="ORF">D9611_003526</name>
</gene>
<evidence type="ECO:0000313" key="4">
    <source>
        <dbReference type="Proteomes" id="UP000541558"/>
    </source>
</evidence>
<comment type="caution">
    <text evidence="3">The sequence shown here is derived from an EMBL/GenBank/DDBJ whole genome shotgun (WGS) entry which is preliminary data.</text>
</comment>
<feature type="compositionally biased region" description="Basic and acidic residues" evidence="2">
    <location>
        <begin position="47"/>
        <end position="56"/>
    </location>
</feature>
<keyword evidence="1" id="KW-0175">Coiled coil</keyword>
<organism evidence="3 4">
    <name type="scientific">Ephemerocybe angulata</name>
    <dbReference type="NCBI Taxonomy" id="980116"/>
    <lineage>
        <taxon>Eukaryota</taxon>
        <taxon>Fungi</taxon>
        <taxon>Dikarya</taxon>
        <taxon>Basidiomycota</taxon>
        <taxon>Agaricomycotina</taxon>
        <taxon>Agaricomycetes</taxon>
        <taxon>Agaricomycetidae</taxon>
        <taxon>Agaricales</taxon>
        <taxon>Agaricineae</taxon>
        <taxon>Psathyrellaceae</taxon>
        <taxon>Ephemerocybe</taxon>
    </lineage>
</organism>
<dbReference type="EMBL" id="JAACJK010000219">
    <property type="protein sequence ID" value="KAF5317100.1"/>
    <property type="molecule type" value="Genomic_DNA"/>
</dbReference>
<keyword evidence="4" id="KW-1185">Reference proteome</keyword>
<name>A0A8H5B5U6_9AGAR</name>
<reference evidence="3 4" key="1">
    <citation type="journal article" date="2020" name="ISME J.">
        <title>Uncovering the hidden diversity of litter-decomposition mechanisms in mushroom-forming fungi.</title>
        <authorList>
            <person name="Floudas D."/>
            <person name="Bentzer J."/>
            <person name="Ahren D."/>
            <person name="Johansson T."/>
            <person name="Persson P."/>
            <person name="Tunlid A."/>
        </authorList>
    </citation>
    <scope>NUCLEOTIDE SEQUENCE [LARGE SCALE GENOMIC DNA]</scope>
    <source>
        <strain evidence="3 4">CBS 175.51</strain>
    </source>
</reference>
<protein>
    <submittedName>
        <fullName evidence="3">Uncharacterized protein</fullName>
    </submittedName>
</protein>
<evidence type="ECO:0000313" key="3">
    <source>
        <dbReference type="EMBL" id="KAF5317100.1"/>
    </source>
</evidence>
<dbReference type="OrthoDB" id="3147752at2759"/>
<dbReference type="AlphaFoldDB" id="A0A8H5B5U6"/>
<evidence type="ECO:0000256" key="1">
    <source>
        <dbReference type="SAM" id="Coils"/>
    </source>
</evidence>
<dbReference type="Proteomes" id="UP000541558">
    <property type="component" value="Unassembled WGS sequence"/>
</dbReference>
<sequence>MPTTTRAAWRIQQYMTDDEPTLGTVATPAKRRPNCRTSSKGHGALASKKEIENQKSSDFEIGRIGRIDNLPMGLPPSDDNMDVVSDDPLEGYGMPENRGSTISMSSSDIVHDNICPDHIMEDPVQLSENEDLSDQVVIRTLTKPRNELRLKAKALQRPSDIVRGDGRVLQVEHEKLLVYCRRLEGDLKSSRDDNRQSKAVITTLRRECEAAKSKLKVTKLRLAECEENLDSAQQFLNTADAVEIAEVTRMVDRLNDAIEGLASTLGNEIIRAARARARSKPPRYATEARTVVTQMWGKKIVDCMTLGMTMRNSTIFAALAQSVLSNICLTIVRAFCLEDDAMNEKVASLWVGINENCDLGVAKRWRSLTNAQLQPRGDTIAAITASATQSLSDLMVTAGWRQRTPDKLPPYVKGRLDDIFADALEIRRTVIDDVLSADLEVIKCENSTPFLHKEMRDALKVEQGDGKDASLLDGEPIVCCTGIGMRYTSWKKGKRVSKVLLKSKVLMPSALRPKIKIKASWVS</sequence>
<accession>A0A8H5B5U6</accession>
<feature type="region of interest" description="Disordered" evidence="2">
    <location>
        <begin position="18"/>
        <end position="56"/>
    </location>
</feature>
<proteinExistence type="predicted"/>
<feature type="coiled-coil region" evidence="1">
    <location>
        <begin position="201"/>
        <end position="228"/>
    </location>
</feature>
<evidence type="ECO:0000256" key="2">
    <source>
        <dbReference type="SAM" id="MobiDB-lite"/>
    </source>
</evidence>